<proteinExistence type="predicted"/>
<evidence type="ECO:0000313" key="3">
    <source>
        <dbReference type="EMBL" id="KAL1500744.1"/>
    </source>
</evidence>
<feature type="repeat" description="ANK" evidence="1">
    <location>
        <begin position="240"/>
        <end position="273"/>
    </location>
</feature>
<gene>
    <name evidence="3" type="ORF">ABEB36_006189</name>
</gene>
<feature type="region of interest" description="Disordered" evidence="2">
    <location>
        <begin position="1112"/>
        <end position="1133"/>
    </location>
</feature>
<keyword evidence="4" id="KW-1185">Reference proteome</keyword>
<feature type="repeat" description="ANK" evidence="1">
    <location>
        <begin position="274"/>
        <end position="306"/>
    </location>
</feature>
<feature type="region of interest" description="Disordered" evidence="2">
    <location>
        <begin position="652"/>
        <end position="732"/>
    </location>
</feature>
<dbReference type="InterPro" id="IPR002110">
    <property type="entry name" value="Ankyrin_rpt"/>
</dbReference>
<evidence type="ECO:0000256" key="1">
    <source>
        <dbReference type="PROSITE-ProRule" id="PRU00023"/>
    </source>
</evidence>
<feature type="compositionally biased region" description="Basic and acidic residues" evidence="2">
    <location>
        <begin position="678"/>
        <end position="690"/>
    </location>
</feature>
<evidence type="ECO:0008006" key="5">
    <source>
        <dbReference type="Google" id="ProtNLM"/>
    </source>
</evidence>
<feature type="compositionally biased region" description="Low complexity" evidence="2">
    <location>
        <begin position="1115"/>
        <end position="1125"/>
    </location>
</feature>
<dbReference type="PROSITE" id="PS50297">
    <property type="entry name" value="ANK_REP_REGION"/>
    <property type="match status" value="4"/>
</dbReference>
<name>A0ABD1ESM8_HYPHA</name>
<feature type="compositionally biased region" description="Basic residues" evidence="2">
    <location>
        <begin position="852"/>
        <end position="868"/>
    </location>
</feature>
<feature type="compositionally biased region" description="Basic and acidic residues" evidence="2">
    <location>
        <begin position="573"/>
        <end position="586"/>
    </location>
</feature>
<dbReference type="PANTHER" id="PTHR24118:SF99">
    <property type="entry name" value="POTE ANKYRIN DOMAIN FAMILY MEMBER 3C-RELATED"/>
    <property type="match status" value="1"/>
</dbReference>
<dbReference type="InterPro" id="IPR036770">
    <property type="entry name" value="Ankyrin_rpt-contain_sf"/>
</dbReference>
<dbReference type="AlphaFoldDB" id="A0ABD1ESM8"/>
<dbReference type="EMBL" id="JBDJPC010000005">
    <property type="protein sequence ID" value="KAL1500744.1"/>
    <property type="molecule type" value="Genomic_DNA"/>
</dbReference>
<sequence length="1133" mass="124597">MCSASTTTDTTGFIGGVENRHCRRRLSHGLTTLMYAAQRGDVQRARNLIRTESDSLLDQDRTGKTALHYCCIGNSTRAAHVADILTMAAPDLAESRDEDGFTPLHLAVITGNTQLITFLLANGADVHATDNEKHTMVHWATVCGTIVALRAVLAAGAPVSTPDIHGGYPLHYAAQMCGGDKDPEIGMQVLHTLLTQKDVDVTVEDGDKRQPLLWAASAGSAKAILALIRAGAKVESSDRDGLTALHCAASRGHTDCLDTLLTLCGASVDVIDTNGCTALHYAVTLGHADATALLLAHGADANRQDRKGRSPAHCGCAKGQFETVKLIGGRGANLWIRNARGDLPLHEAAASGRRELVVWLLNMRPSQVNARNNDGRTPLHMAALNDNVDMCKILLDSGASINPIMRTSKNVFMSPLDCALQRGHRTTAKYLQLHGGVPAGAANNRHRHPAAQHNTEKSSSAIMSLQIRDDVTFWGDSSSETENETETKKTTQRKKTKKKKNSSSSIKTKKNTKSVKVNQSESDNNSSGGEAGGTARIEYYSSEVIVSGGTEINIQQTKEITMNREIVGLQTKEQQDQEQEKVKAETENGSSKLTRANAQDTTTTTTAAATTTEITNGGNDLIQEHNEIIVEASVHGEPKKVTICEEVQVSSQSIEEVENETGVADGDNDDSQITTKASDTKQRKKDKEEQEQNENDQPGIIKVLRPTNEKQRSHNRSFYGSSSELSSDQCDQKSNHRSFKVLKDNDDTIHLIKSDDTEQLKKTQSIQRPAKMQYCKIPTPIFNTPLSKSARHLDKLSVRAEQRETVSSTLPRINTKKSRPESLLSVRNNLAYSEGGSGGSDLEEVKRSVSPTRRKKIKKHRTKTRRRESRSAGSDYDSSNLIDSGFELSPRTSRIPTKWKNVSERGVNMTSVTRNIQNNIRRYHLERKIFQHLLDLKRNQIRAGQHNEAVLVKRAIDQYNQSCSSSVGAGRYIPQEFTFKKFEKFLYDSLRKLQKIDVAYLKGLPASSEHLNPLLCAESTHRCMHATHAYTGVPCAAYLPKIDHHTIPKIGFGDSTQCKPGMGGQLPNINSKKAVMLELSHGNDKQVISLPTDKLDENKRYYVTFTVKGQETSCEETGNNNNDTNGHLHSRSY</sequence>
<feature type="region of interest" description="Disordered" evidence="2">
    <location>
        <begin position="475"/>
        <end position="533"/>
    </location>
</feature>
<keyword evidence="1" id="KW-0040">ANK repeat</keyword>
<dbReference type="Proteomes" id="UP001566132">
    <property type="component" value="Unassembled WGS sequence"/>
</dbReference>
<organism evidence="3 4">
    <name type="scientific">Hypothenemus hampei</name>
    <name type="common">Coffee berry borer</name>
    <dbReference type="NCBI Taxonomy" id="57062"/>
    <lineage>
        <taxon>Eukaryota</taxon>
        <taxon>Metazoa</taxon>
        <taxon>Ecdysozoa</taxon>
        <taxon>Arthropoda</taxon>
        <taxon>Hexapoda</taxon>
        <taxon>Insecta</taxon>
        <taxon>Pterygota</taxon>
        <taxon>Neoptera</taxon>
        <taxon>Endopterygota</taxon>
        <taxon>Coleoptera</taxon>
        <taxon>Polyphaga</taxon>
        <taxon>Cucujiformia</taxon>
        <taxon>Curculionidae</taxon>
        <taxon>Scolytinae</taxon>
        <taxon>Hypothenemus</taxon>
    </lineage>
</organism>
<evidence type="ECO:0000313" key="4">
    <source>
        <dbReference type="Proteomes" id="UP001566132"/>
    </source>
</evidence>
<feature type="repeat" description="ANK" evidence="1">
    <location>
        <begin position="374"/>
        <end position="406"/>
    </location>
</feature>
<dbReference type="PRINTS" id="PR01415">
    <property type="entry name" value="ANKYRIN"/>
</dbReference>
<dbReference type="PROSITE" id="PS50088">
    <property type="entry name" value="ANK_REPEAT"/>
    <property type="match status" value="7"/>
</dbReference>
<feature type="compositionally biased region" description="Polar residues" evidence="2">
    <location>
        <begin position="716"/>
        <end position="729"/>
    </location>
</feature>
<feature type="repeat" description="ANK" evidence="1">
    <location>
        <begin position="207"/>
        <end position="239"/>
    </location>
</feature>
<dbReference type="Pfam" id="PF12796">
    <property type="entry name" value="Ank_2"/>
    <property type="match status" value="3"/>
</dbReference>
<evidence type="ECO:0000256" key="2">
    <source>
        <dbReference type="SAM" id="MobiDB-lite"/>
    </source>
</evidence>
<accession>A0ABD1ESM8</accession>
<dbReference type="PANTHER" id="PTHR24118">
    <property type="entry name" value="POTE ANKYRIN DOMAIN"/>
    <property type="match status" value="1"/>
</dbReference>
<dbReference type="SMART" id="SM00248">
    <property type="entry name" value="ANK"/>
    <property type="match status" value="12"/>
</dbReference>
<feature type="repeat" description="ANK" evidence="1">
    <location>
        <begin position="99"/>
        <end position="131"/>
    </location>
</feature>
<feature type="region of interest" description="Disordered" evidence="2">
    <location>
        <begin position="571"/>
        <end position="591"/>
    </location>
</feature>
<comment type="caution">
    <text evidence="3">The sequence shown here is derived from an EMBL/GenBank/DDBJ whole genome shotgun (WGS) entry which is preliminary data.</text>
</comment>
<feature type="repeat" description="ANK" evidence="1">
    <location>
        <begin position="340"/>
        <end position="373"/>
    </location>
</feature>
<feature type="region of interest" description="Disordered" evidence="2">
    <location>
        <begin position="437"/>
        <end position="461"/>
    </location>
</feature>
<protein>
    <recommendedName>
        <fullName evidence="5">Inversin</fullName>
    </recommendedName>
</protein>
<feature type="compositionally biased region" description="Basic residues" evidence="2">
    <location>
        <begin position="490"/>
        <end position="513"/>
    </location>
</feature>
<dbReference type="SUPFAM" id="SSF48403">
    <property type="entry name" value="Ankyrin repeat"/>
    <property type="match status" value="1"/>
</dbReference>
<reference evidence="3 4" key="1">
    <citation type="submission" date="2024-05" db="EMBL/GenBank/DDBJ databases">
        <title>Genetic variation in Jamaican populations of the coffee berry borer (Hypothenemus hampei).</title>
        <authorList>
            <person name="Errbii M."/>
            <person name="Myrie A."/>
        </authorList>
    </citation>
    <scope>NUCLEOTIDE SEQUENCE [LARGE SCALE GENOMIC DNA]</scope>
    <source>
        <strain evidence="3">JA-Hopewell-2020-01-JO</strain>
        <tissue evidence="3">Whole body</tissue>
    </source>
</reference>
<dbReference type="Gene3D" id="1.25.40.20">
    <property type="entry name" value="Ankyrin repeat-containing domain"/>
    <property type="match status" value="4"/>
</dbReference>
<feature type="repeat" description="ANK" evidence="1">
    <location>
        <begin position="307"/>
        <end position="339"/>
    </location>
</feature>
<feature type="region of interest" description="Disordered" evidence="2">
    <location>
        <begin position="830"/>
        <end position="877"/>
    </location>
</feature>